<gene>
    <name evidence="1" type="ORF">PAESOLCIP111_04648</name>
</gene>
<evidence type="ECO:0000313" key="1">
    <source>
        <dbReference type="EMBL" id="CAG7644201.1"/>
    </source>
</evidence>
<accession>A0A916K6A9</accession>
<sequence>MYRRDYILGLIEQAAVAVYKAAAARRNAQWEQAMALLSQAMKQLLGMNSKLLGALSVKDLIAMLSQDGGVDQGKVLAAGDLLNAEAAVWKDAGNEAASRQSALKCAELLLTAMELDARNELKEEFNERLELALGLAGRAPKSAELLEKLIPYCNASGKLADAEDALFQWLDELEKSGQWERRLAAAEEGIRMCEKWLLLDEGKISAGGLTTDEIQSTIQDLMKMKANSHT</sequence>
<organism evidence="1 2">
    <name type="scientific">Paenibacillus solanacearum</name>
    <dbReference type="NCBI Taxonomy" id="2048548"/>
    <lineage>
        <taxon>Bacteria</taxon>
        <taxon>Bacillati</taxon>
        <taxon>Bacillota</taxon>
        <taxon>Bacilli</taxon>
        <taxon>Bacillales</taxon>
        <taxon>Paenibacillaceae</taxon>
        <taxon>Paenibacillus</taxon>
    </lineage>
</organism>
<protein>
    <submittedName>
        <fullName evidence="1">Uncharacterized protein</fullName>
    </submittedName>
</protein>
<dbReference type="RefSeq" id="WP_218094359.1">
    <property type="nucleotide sequence ID" value="NZ_CAJVAS010000026.1"/>
</dbReference>
<dbReference type="EMBL" id="CAJVAS010000026">
    <property type="protein sequence ID" value="CAG7644201.1"/>
    <property type="molecule type" value="Genomic_DNA"/>
</dbReference>
<proteinExistence type="predicted"/>
<reference evidence="1" key="1">
    <citation type="submission" date="2021-06" db="EMBL/GenBank/DDBJ databases">
        <authorList>
            <person name="Criscuolo A."/>
        </authorList>
    </citation>
    <scope>NUCLEOTIDE SEQUENCE</scope>
    <source>
        <strain evidence="1">CIP111600</strain>
    </source>
</reference>
<name>A0A916K6A9_9BACL</name>
<dbReference type="AlphaFoldDB" id="A0A916K6A9"/>
<dbReference type="InterPro" id="IPR045507">
    <property type="entry name" value="DUF6483"/>
</dbReference>
<keyword evidence="2" id="KW-1185">Reference proteome</keyword>
<evidence type="ECO:0000313" key="2">
    <source>
        <dbReference type="Proteomes" id="UP000693672"/>
    </source>
</evidence>
<comment type="caution">
    <text evidence="1">The sequence shown here is derived from an EMBL/GenBank/DDBJ whole genome shotgun (WGS) entry which is preliminary data.</text>
</comment>
<dbReference type="Pfam" id="PF20092">
    <property type="entry name" value="DUF6483"/>
    <property type="match status" value="1"/>
</dbReference>
<dbReference type="Proteomes" id="UP000693672">
    <property type="component" value="Unassembled WGS sequence"/>
</dbReference>